<dbReference type="PANTHER" id="PTHR34982">
    <property type="entry name" value="YOP PROTEINS TRANSLOCATION PROTEIN L"/>
    <property type="match status" value="1"/>
</dbReference>
<name>A0A838Y7D1_9NEIS</name>
<evidence type="ECO:0000256" key="6">
    <source>
        <dbReference type="ARBA" id="ARBA00022927"/>
    </source>
</evidence>
<comment type="similarity">
    <text evidence="2">Belongs to the FliH family.</text>
</comment>
<keyword evidence="7" id="KW-1006">Bacterial flagellum protein export</keyword>
<dbReference type="PANTHER" id="PTHR34982:SF1">
    <property type="entry name" value="FLAGELLAR ASSEMBLY PROTEIN FLIH"/>
    <property type="match status" value="1"/>
</dbReference>
<dbReference type="GO" id="GO:0015031">
    <property type="term" value="P:protein transport"/>
    <property type="evidence" value="ECO:0007669"/>
    <property type="project" value="UniProtKB-KW"/>
</dbReference>
<dbReference type="RefSeq" id="WP_181835667.1">
    <property type="nucleotide sequence ID" value="NZ_JACERN010000024.1"/>
</dbReference>
<comment type="caution">
    <text evidence="9">The sequence shown here is derived from an EMBL/GenBank/DDBJ whole genome shotgun (WGS) entry which is preliminary data.</text>
</comment>
<gene>
    <name evidence="9" type="ORF">H2Z84_08840</name>
</gene>
<keyword evidence="9" id="KW-0282">Flagellum</keyword>
<accession>A0A838Y7D1</accession>
<dbReference type="EMBL" id="JACERN010000024">
    <property type="protein sequence ID" value="MBA4708489.1"/>
    <property type="molecule type" value="Genomic_DNA"/>
</dbReference>
<proteinExistence type="inferred from homology"/>
<feature type="domain" description="Flagellar assembly protein FliH/Type III secretion system HrpE" evidence="8">
    <location>
        <begin position="133"/>
        <end position="254"/>
    </location>
</feature>
<keyword evidence="6" id="KW-0653">Protein transport</keyword>
<dbReference type="InterPro" id="IPR051472">
    <property type="entry name" value="T3SS_Stator/FliH"/>
</dbReference>
<dbReference type="Proteomes" id="UP000545606">
    <property type="component" value="Unassembled WGS sequence"/>
</dbReference>
<dbReference type="GO" id="GO:0044781">
    <property type="term" value="P:bacterial-type flagellum organization"/>
    <property type="evidence" value="ECO:0007669"/>
    <property type="project" value="UniProtKB-KW"/>
</dbReference>
<keyword evidence="5" id="KW-1005">Bacterial flagellum biogenesis</keyword>
<keyword evidence="10" id="KW-1185">Reference proteome</keyword>
<evidence type="ECO:0000313" key="10">
    <source>
        <dbReference type="Proteomes" id="UP000545606"/>
    </source>
</evidence>
<dbReference type="GO" id="GO:0005829">
    <property type="term" value="C:cytosol"/>
    <property type="evidence" value="ECO:0007669"/>
    <property type="project" value="TreeGrafter"/>
</dbReference>
<dbReference type="InterPro" id="IPR018035">
    <property type="entry name" value="Flagellar_FliH/T3SS_HrpE"/>
</dbReference>
<protein>
    <recommendedName>
        <fullName evidence="3">Flagellar assembly protein FliH</fullName>
    </recommendedName>
</protein>
<evidence type="ECO:0000256" key="3">
    <source>
        <dbReference type="ARBA" id="ARBA00016507"/>
    </source>
</evidence>
<keyword evidence="9" id="KW-0969">Cilium</keyword>
<evidence type="ECO:0000256" key="7">
    <source>
        <dbReference type="ARBA" id="ARBA00023225"/>
    </source>
</evidence>
<evidence type="ECO:0000256" key="1">
    <source>
        <dbReference type="ARBA" id="ARBA00003041"/>
    </source>
</evidence>
<evidence type="ECO:0000313" key="9">
    <source>
        <dbReference type="EMBL" id="MBA4708489.1"/>
    </source>
</evidence>
<dbReference type="Pfam" id="PF02108">
    <property type="entry name" value="FliH"/>
    <property type="match status" value="1"/>
</dbReference>
<keyword evidence="9" id="KW-0966">Cell projection</keyword>
<comment type="function">
    <text evidence="1">Needed for flagellar regrowth and assembly.</text>
</comment>
<evidence type="ECO:0000256" key="2">
    <source>
        <dbReference type="ARBA" id="ARBA00006602"/>
    </source>
</evidence>
<evidence type="ECO:0000256" key="4">
    <source>
        <dbReference type="ARBA" id="ARBA00022448"/>
    </source>
</evidence>
<keyword evidence="4" id="KW-0813">Transport</keyword>
<organism evidence="9 10">
    <name type="scientific">Aquitalea aquatica</name>
    <dbReference type="NCBI Taxonomy" id="3044273"/>
    <lineage>
        <taxon>Bacteria</taxon>
        <taxon>Pseudomonadati</taxon>
        <taxon>Pseudomonadota</taxon>
        <taxon>Betaproteobacteria</taxon>
        <taxon>Neisseriales</taxon>
        <taxon>Chromobacteriaceae</taxon>
        <taxon>Aquitalea</taxon>
    </lineage>
</organism>
<evidence type="ECO:0000259" key="8">
    <source>
        <dbReference type="Pfam" id="PF02108"/>
    </source>
</evidence>
<dbReference type="AlphaFoldDB" id="A0A838Y7D1"/>
<reference evidence="9 10" key="1">
    <citation type="submission" date="2020-07" db="EMBL/GenBank/DDBJ databases">
        <title>Draft genome sequence of violacein-producing bacteria and related species.</title>
        <authorList>
            <person name="Wilson H.S."/>
            <person name="De Leon M.E."/>
        </authorList>
    </citation>
    <scope>NUCLEOTIDE SEQUENCE [LARGE SCALE GENOMIC DNA]</scope>
    <source>
        <strain evidence="9 10">HSC-21Su07</strain>
    </source>
</reference>
<sequence length="271" mass="29218">MTKALSNNPIIPGEQLQGWSSWTPVELTHDDGEFSPSQLAGLDALRRHLEQAPTAAAAEMAEDQADAAAAAAEAAAQEEAVGYPTASELEAIHQEAWQTGYDEGVQAGHAEGLSRGMQQGHDQASEQFAQLWTPLQELSGNFARELARVEEELSGSLLKLAMQLAERLAGEHIAHSDTAIVAQLRQVLGELPATMSQARLRVNPADLAATREFLQQETPETQWQWIEDAHIQRGGCIIDTSSLQLDLRLASRLAALSSALGLDAEQDDLAD</sequence>
<evidence type="ECO:0000256" key="5">
    <source>
        <dbReference type="ARBA" id="ARBA00022795"/>
    </source>
</evidence>